<feature type="domain" description="AB hydrolase-1" evidence="2">
    <location>
        <begin position="88"/>
        <end position="192"/>
    </location>
</feature>
<gene>
    <name evidence="3" type="ORF">OGAPHI_006462</name>
</gene>
<dbReference type="Pfam" id="PF00561">
    <property type="entry name" value="Abhydrolase_1"/>
    <property type="match status" value="1"/>
</dbReference>
<accession>A0A9P8NY64</accession>
<dbReference type="InterPro" id="IPR000073">
    <property type="entry name" value="AB_hydrolase_1"/>
</dbReference>
<keyword evidence="1" id="KW-0472">Membrane</keyword>
<reference evidence="3" key="1">
    <citation type="journal article" date="2021" name="Open Biol.">
        <title>Shared evolutionary footprints suggest mitochondrial oxidative damage underlies multiple complex I losses in fungi.</title>
        <authorList>
            <person name="Schikora-Tamarit M.A."/>
            <person name="Marcet-Houben M."/>
            <person name="Nosek J."/>
            <person name="Gabaldon T."/>
        </authorList>
    </citation>
    <scope>NUCLEOTIDE SEQUENCE</scope>
    <source>
        <strain evidence="3">CBS6075</strain>
    </source>
</reference>
<dbReference type="PANTHER" id="PTHR12277">
    <property type="entry name" value="ALPHA/BETA HYDROLASE DOMAIN-CONTAINING PROTEIN"/>
    <property type="match status" value="1"/>
</dbReference>
<dbReference type="PRINTS" id="PR00111">
    <property type="entry name" value="ABHYDROLASE"/>
</dbReference>
<evidence type="ECO:0000259" key="2">
    <source>
        <dbReference type="Pfam" id="PF00561"/>
    </source>
</evidence>
<dbReference type="GO" id="GO:0016020">
    <property type="term" value="C:membrane"/>
    <property type="evidence" value="ECO:0007669"/>
    <property type="project" value="TreeGrafter"/>
</dbReference>
<evidence type="ECO:0000313" key="4">
    <source>
        <dbReference type="Proteomes" id="UP000769157"/>
    </source>
</evidence>
<evidence type="ECO:0000313" key="3">
    <source>
        <dbReference type="EMBL" id="KAH3661614.1"/>
    </source>
</evidence>
<evidence type="ECO:0000256" key="1">
    <source>
        <dbReference type="SAM" id="Phobius"/>
    </source>
</evidence>
<dbReference type="EMBL" id="JAEUBE010000439">
    <property type="protein sequence ID" value="KAH3661614.1"/>
    <property type="molecule type" value="Genomic_DNA"/>
</dbReference>
<dbReference type="Gene3D" id="3.40.50.1820">
    <property type="entry name" value="alpha/beta hydrolase"/>
    <property type="match status" value="1"/>
</dbReference>
<protein>
    <recommendedName>
        <fullName evidence="2">AB hydrolase-1 domain-containing protein</fullName>
    </recommendedName>
</protein>
<feature type="transmembrane region" description="Helical" evidence="1">
    <location>
        <begin position="6"/>
        <end position="28"/>
    </location>
</feature>
<keyword evidence="1" id="KW-0812">Transmembrane</keyword>
<name>A0A9P8NY64_9ASCO</name>
<dbReference type="PANTHER" id="PTHR12277:SF81">
    <property type="entry name" value="PROTEIN ABHD13"/>
    <property type="match status" value="1"/>
</dbReference>
<keyword evidence="4" id="KW-1185">Reference proteome</keyword>
<dbReference type="RefSeq" id="XP_046058727.1">
    <property type="nucleotide sequence ID" value="XM_046207752.1"/>
</dbReference>
<dbReference type="InterPro" id="IPR029058">
    <property type="entry name" value="AB_hydrolase_fold"/>
</dbReference>
<dbReference type="Proteomes" id="UP000769157">
    <property type="component" value="Unassembled WGS sequence"/>
</dbReference>
<organism evidence="3 4">
    <name type="scientific">Ogataea philodendri</name>
    <dbReference type="NCBI Taxonomy" id="1378263"/>
    <lineage>
        <taxon>Eukaryota</taxon>
        <taxon>Fungi</taxon>
        <taxon>Dikarya</taxon>
        <taxon>Ascomycota</taxon>
        <taxon>Saccharomycotina</taxon>
        <taxon>Pichiomycetes</taxon>
        <taxon>Pichiales</taxon>
        <taxon>Pichiaceae</taxon>
        <taxon>Ogataea</taxon>
    </lineage>
</organism>
<keyword evidence="1" id="KW-1133">Transmembrane helix</keyword>
<dbReference type="GeneID" id="70238426"/>
<proteinExistence type="predicted"/>
<dbReference type="AlphaFoldDB" id="A0A9P8NY64"/>
<reference evidence="3" key="2">
    <citation type="submission" date="2021-01" db="EMBL/GenBank/DDBJ databases">
        <authorList>
            <person name="Schikora-Tamarit M.A."/>
        </authorList>
    </citation>
    <scope>NUCLEOTIDE SEQUENCE</scope>
    <source>
        <strain evidence="3">CBS6075</strain>
    </source>
</reference>
<dbReference type="GO" id="GO:0008474">
    <property type="term" value="F:palmitoyl-(protein) hydrolase activity"/>
    <property type="evidence" value="ECO:0007669"/>
    <property type="project" value="TreeGrafter"/>
</dbReference>
<comment type="caution">
    <text evidence="3">The sequence shown here is derived from an EMBL/GenBank/DDBJ whole genome shotgun (WGS) entry which is preliminary data.</text>
</comment>
<sequence length="294" mass="33478">MFELSYYYFKISLIIGSTFVTAALLGVYRYQNLLIYPSGLNGARDVVDTPAQYNLAYEDITLKTKDSETLKGYLLLHDKNSALYTNKTVLILSPNAGNIGHFLPVVKYIYQQLRYNVLIYSYRGYGKSTGEPNEEGLKIDADTVMEFVANHSQLASSSIVCYGRSLGGAVSIYIASRYPDLIAGLILENTFLSVRKVIPHIFPVLGPFKQLCHQIWPSEQEILRIPESVSMLFLSGLDDEIVPPAHMRTLYELSRSQTKTWVEFPGAHHNDTIVQPKYWDFFYEFMRKITPVEK</sequence>
<dbReference type="OrthoDB" id="10249433at2759"/>
<dbReference type="SUPFAM" id="SSF53474">
    <property type="entry name" value="alpha/beta-Hydrolases"/>
    <property type="match status" value="1"/>
</dbReference>